<keyword evidence="5" id="KW-1185">Reference proteome</keyword>
<dbReference type="Pfam" id="PF00092">
    <property type="entry name" value="VWA"/>
    <property type="match status" value="1"/>
</dbReference>
<proteinExistence type="predicted"/>
<dbReference type="GO" id="GO:0004842">
    <property type="term" value="F:ubiquitin-protein transferase activity"/>
    <property type="evidence" value="ECO:0007669"/>
    <property type="project" value="InterPro"/>
</dbReference>
<reference evidence="4" key="2">
    <citation type="submission" date="2020-11" db="EMBL/GenBank/DDBJ databases">
        <authorList>
            <person name="McCartney M.A."/>
            <person name="Auch B."/>
            <person name="Kono T."/>
            <person name="Mallez S."/>
            <person name="Becker A."/>
            <person name="Gohl D.M."/>
            <person name="Silverstein K.A.T."/>
            <person name="Koren S."/>
            <person name="Bechman K.B."/>
            <person name="Herman A."/>
            <person name="Abrahante J.E."/>
            <person name="Garbe J."/>
        </authorList>
    </citation>
    <scope>NUCLEOTIDE SEQUENCE</scope>
    <source>
        <strain evidence="4">Duluth1</strain>
        <tissue evidence="4">Whole animal</tissue>
    </source>
</reference>
<comment type="caution">
    <text evidence="4">The sequence shown here is derived from an EMBL/GenBank/DDBJ whole genome shotgun (WGS) entry which is preliminary data.</text>
</comment>
<protein>
    <recommendedName>
        <fullName evidence="6">VWFA domain-containing protein</fullName>
    </recommendedName>
</protein>
<dbReference type="EMBL" id="JAIWYP010000004">
    <property type="protein sequence ID" value="KAH3836099.1"/>
    <property type="molecule type" value="Genomic_DNA"/>
</dbReference>
<evidence type="ECO:0000313" key="5">
    <source>
        <dbReference type="Proteomes" id="UP000828390"/>
    </source>
</evidence>
<dbReference type="Proteomes" id="UP000828390">
    <property type="component" value="Unassembled WGS sequence"/>
</dbReference>
<dbReference type="InterPro" id="IPR037252">
    <property type="entry name" value="Mib_Herc2_sf"/>
</dbReference>
<dbReference type="SUPFAM" id="SSF159034">
    <property type="entry name" value="Mib/herc2 domain-like"/>
    <property type="match status" value="2"/>
</dbReference>
<dbReference type="InterPro" id="IPR002035">
    <property type="entry name" value="VWF_A"/>
</dbReference>
<dbReference type="InterPro" id="IPR010606">
    <property type="entry name" value="Mib_Herc2"/>
</dbReference>
<dbReference type="InterPro" id="IPR036465">
    <property type="entry name" value="vWFA_dom_sf"/>
</dbReference>
<dbReference type="SUPFAM" id="SSF53300">
    <property type="entry name" value="vWA-like"/>
    <property type="match status" value="1"/>
</dbReference>
<feature type="domain" description="MIB/HERC2" evidence="3">
    <location>
        <begin position="477"/>
        <end position="550"/>
    </location>
</feature>
<organism evidence="4 5">
    <name type="scientific">Dreissena polymorpha</name>
    <name type="common">Zebra mussel</name>
    <name type="synonym">Mytilus polymorpha</name>
    <dbReference type="NCBI Taxonomy" id="45954"/>
    <lineage>
        <taxon>Eukaryota</taxon>
        <taxon>Metazoa</taxon>
        <taxon>Spiralia</taxon>
        <taxon>Lophotrochozoa</taxon>
        <taxon>Mollusca</taxon>
        <taxon>Bivalvia</taxon>
        <taxon>Autobranchia</taxon>
        <taxon>Heteroconchia</taxon>
        <taxon>Euheterodonta</taxon>
        <taxon>Imparidentia</taxon>
        <taxon>Neoheterodontei</taxon>
        <taxon>Myida</taxon>
        <taxon>Dreissenoidea</taxon>
        <taxon>Dreissenidae</taxon>
        <taxon>Dreissena</taxon>
    </lineage>
</organism>
<evidence type="ECO:0000256" key="1">
    <source>
        <dbReference type="SAM" id="MobiDB-lite"/>
    </source>
</evidence>
<dbReference type="Gene3D" id="2.30.30.40">
    <property type="entry name" value="SH3 Domains"/>
    <property type="match status" value="2"/>
</dbReference>
<dbReference type="GO" id="GO:0046872">
    <property type="term" value="F:metal ion binding"/>
    <property type="evidence" value="ECO:0007669"/>
    <property type="project" value="InterPro"/>
</dbReference>
<feature type="domain" description="VWFA" evidence="2">
    <location>
        <begin position="231"/>
        <end position="463"/>
    </location>
</feature>
<dbReference type="AlphaFoldDB" id="A0A9D4QM68"/>
<evidence type="ECO:0008006" key="6">
    <source>
        <dbReference type="Google" id="ProtNLM"/>
    </source>
</evidence>
<evidence type="ECO:0000259" key="2">
    <source>
        <dbReference type="PROSITE" id="PS50234"/>
    </source>
</evidence>
<sequence length="649" mass="72727">MDLKFDIEEIKSCTLRIEERVNELSTQSPKCQSCCKVIQLRTAIQNIGSRLDNLASTSEADVNPYEHRFKKIQEQITELKERILVCQPDQDRLDDVLAAHRASTKRGTRFVETDSANTSTHDGSSRLSTSESSLPCTTKASTDDKATSNIPNGVNSSQSETTDTIEARDPHRSDSQMATMRTRRVTFLEPLASHTVRQTTNNFLRMDIWKALAQRHLDAALQSTGDLECVVSVLLLDISESMATGEAWKQTKTFVKDFLKGLKEVKSIGDEHLKDEYVSVATYGHETKLQMPLTSNYDSVQEFVDRLTLGGPSPLYGGLWMGLAGAMSCKKGRFKNNGIIIHPKIIVLSDCRPTETLLIEGPDDPDMEKTDETLVNVMSALDHLDRRGISVFVVPVGDYDQEFVNIIKPAGRRLYKHTEGRRLARRNYISAKTDLIGFRSLFTDTFSLEDMEDMHEIRMESWLGLSLDQADRSTVYKESTSKMFPPIGSRVRRGPDWHWKDQDHGGPGTVVGHAEDCVRKEVWVTWDADGDTNVYHYGDGSYDVLVTDEPRTLKPGEKIGVGCLVKPGKDGKSQTIHDSNNGVVIRVEPPKAHVRWDSGSRGDYRYGEDGLFEIELCPQQPECKSSSSDSVSTQMAATSRPKHKNKNMK</sequence>
<dbReference type="Pfam" id="PF06701">
    <property type="entry name" value="MIB_HERC2"/>
    <property type="match status" value="1"/>
</dbReference>
<feature type="compositionally biased region" description="Polar residues" evidence="1">
    <location>
        <begin position="147"/>
        <end position="164"/>
    </location>
</feature>
<feature type="compositionally biased region" description="Basic and acidic residues" evidence="1">
    <location>
        <begin position="165"/>
        <end position="174"/>
    </location>
</feature>
<feature type="compositionally biased region" description="Basic residues" evidence="1">
    <location>
        <begin position="640"/>
        <end position="649"/>
    </location>
</feature>
<dbReference type="CDD" id="cd00198">
    <property type="entry name" value="vWFA"/>
    <property type="match status" value="1"/>
</dbReference>
<reference evidence="4" key="1">
    <citation type="journal article" date="2019" name="bioRxiv">
        <title>The Genome of the Zebra Mussel, Dreissena polymorpha: A Resource for Invasive Species Research.</title>
        <authorList>
            <person name="McCartney M.A."/>
            <person name="Auch B."/>
            <person name="Kono T."/>
            <person name="Mallez S."/>
            <person name="Zhang Y."/>
            <person name="Obille A."/>
            <person name="Becker A."/>
            <person name="Abrahante J.E."/>
            <person name="Garbe J."/>
            <person name="Badalamenti J.P."/>
            <person name="Herman A."/>
            <person name="Mangelson H."/>
            <person name="Liachko I."/>
            <person name="Sullivan S."/>
            <person name="Sone E.D."/>
            <person name="Koren S."/>
            <person name="Silverstein K.A.T."/>
            <person name="Beckman K.B."/>
            <person name="Gohl D.M."/>
        </authorList>
    </citation>
    <scope>NUCLEOTIDE SEQUENCE</scope>
    <source>
        <strain evidence="4">Duluth1</strain>
        <tissue evidence="4">Whole animal</tissue>
    </source>
</reference>
<feature type="region of interest" description="Disordered" evidence="1">
    <location>
        <begin position="621"/>
        <end position="649"/>
    </location>
</feature>
<dbReference type="SMART" id="SM00327">
    <property type="entry name" value="VWA"/>
    <property type="match status" value="1"/>
</dbReference>
<accession>A0A9D4QM68</accession>
<feature type="region of interest" description="Disordered" evidence="1">
    <location>
        <begin position="103"/>
        <end position="175"/>
    </location>
</feature>
<feature type="compositionally biased region" description="Polar residues" evidence="1">
    <location>
        <begin position="622"/>
        <end position="637"/>
    </location>
</feature>
<evidence type="ECO:0000313" key="4">
    <source>
        <dbReference type="EMBL" id="KAH3836099.1"/>
    </source>
</evidence>
<gene>
    <name evidence="4" type="ORF">DPMN_109468</name>
</gene>
<dbReference type="PROSITE" id="PS51416">
    <property type="entry name" value="MIB_HERC2"/>
    <property type="match status" value="1"/>
</dbReference>
<name>A0A9D4QM68_DREPO</name>
<dbReference type="PROSITE" id="PS50234">
    <property type="entry name" value="VWFA"/>
    <property type="match status" value="1"/>
</dbReference>
<dbReference type="GO" id="GO:0016567">
    <property type="term" value="P:protein ubiquitination"/>
    <property type="evidence" value="ECO:0007669"/>
    <property type="project" value="InterPro"/>
</dbReference>
<dbReference type="Gene3D" id="3.40.50.410">
    <property type="entry name" value="von Willebrand factor, type A domain"/>
    <property type="match status" value="1"/>
</dbReference>
<evidence type="ECO:0000259" key="3">
    <source>
        <dbReference type="PROSITE" id="PS51416"/>
    </source>
</evidence>